<dbReference type="Gene3D" id="2.30.42.10">
    <property type="match status" value="1"/>
</dbReference>
<accession>A0ABV0PT22</accession>
<comment type="subcellular location">
    <subcellularLocation>
        <location evidence="1">Cell projection</location>
    </subcellularLocation>
</comment>
<dbReference type="EMBL" id="JAHRIO010084833">
    <property type="protein sequence ID" value="MEQ2186631.1"/>
    <property type="molecule type" value="Genomic_DNA"/>
</dbReference>
<evidence type="ECO:0000259" key="5">
    <source>
        <dbReference type="PROSITE" id="PS50106"/>
    </source>
</evidence>
<dbReference type="PROSITE" id="PS50106">
    <property type="entry name" value="PDZ"/>
    <property type="match status" value="1"/>
</dbReference>
<keyword evidence="3" id="KW-0966">Cell projection</keyword>
<dbReference type="PANTHER" id="PTHR23116">
    <property type="entry name" value="PDZ DOMAIN CONTAINING WHIRLIN AND HARMONIN-RELATED"/>
    <property type="match status" value="1"/>
</dbReference>
<dbReference type="InterPro" id="IPR036034">
    <property type="entry name" value="PDZ_sf"/>
</dbReference>
<keyword evidence="7" id="KW-1185">Reference proteome</keyword>
<organism evidence="6 7">
    <name type="scientific">Goodea atripinnis</name>
    <dbReference type="NCBI Taxonomy" id="208336"/>
    <lineage>
        <taxon>Eukaryota</taxon>
        <taxon>Metazoa</taxon>
        <taxon>Chordata</taxon>
        <taxon>Craniata</taxon>
        <taxon>Vertebrata</taxon>
        <taxon>Euteleostomi</taxon>
        <taxon>Actinopterygii</taxon>
        <taxon>Neopterygii</taxon>
        <taxon>Teleostei</taxon>
        <taxon>Neoteleostei</taxon>
        <taxon>Acanthomorphata</taxon>
        <taxon>Ovalentaria</taxon>
        <taxon>Atherinomorphae</taxon>
        <taxon>Cyprinodontiformes</taxon>
        <taxon>Goodeidae</taxon>
        <taxon>Goodea</taxon>
    </lineage>
</organism>
<evidence type="ECO:0000256" key="3">
    <source>
        <dbReference type="ARBA" id="ARBA00023273"/>
    </source>
</evidence>
<dbReference type="InterPro" id="IPR001478">
    <property type="entry name" value="PDZ"/>
</dbReference>
<dbReference type="SUPFAM" id="SSF50156">
    <property type="entry name" value="PDZ domain-like"/>
    <property type="match status" value="1"/>
</dbReference>
<protein>
    <recommendedName>
        <fullName evidence="5">PDZ domain-containing protein</fullName>
    </recommendedName>
</protein>
<dbReference type="Pfam" id="PF00595">
    <property type="entry name" value="PDZ"/>
    <property type="match status" value="1"/>
</dbReference>
<dbReference type="Proteomes" id="UP001476798">
    <property type="component" value="Unassembled WGS sequence"/>
</dbReference>
<feature type="non-terminal residue" evidence="6">
    <location>
        <position position="1"/>
    </location>
</feature>
<sequence>VGDQILEVNGQSFVTISHDEAVNILKSGHHLLMRVRDVGRLPHARTIVDETKWICGQVIAETNATAAINSVSNPSVGAGSITASGNNTRPSSARATPVFGKVRMQHALVHYFTKVILIEFSVRFCSQSCNLNAHLPTFAKRKNNQKTEKKTSADFGQDTDVI</sequence>
<feature type="region of interest" description="Disordered" evidence="4">
    <location>
        <begin position="142"/>
        <end position="162"/>
    </location>
</feature>
<gene>
    <name evidence="6" type="ORF">GOODEAATRI_030560</name>
</gene>
<evidence type="ECO:0000256" key="1">
    <source>
        <dbReference type="ARBA" id="ARBA00004316"/>
    </source>
</evidence>
<comment type="caution">
    <text evidence="6">The sequence shown here is derived from an EMBL/GenBank/DDBJ whole genome shotgun (WGS) entry which is preliminary data.</text>
</comment>
<dbReference type="InterPro" id="IPR051844">
    <property type="entry name" value="USH2_Complex_Protein"/>
</dbReference>
<evidence type="ECO:0000256" key="4">
    <source>
        <dbReference type="SAM" id="MobiDB-lite"/>
    </source>
</evidence>
<keyword evidence="2" id="KW-0677">Repeat</keyword>
<feature type="domain" description="PDZ" evidence="5">
    <location>
        <begin position="1"/>
        <end position="27"/>
    </location>
</feature>
<evidence type="ECO:0000313" key="6">
    <source>
        <dbReference type="EMBL" id="MEQ2186631.1"/>
    </source>
</evidence>
<dbReference type="PANTHER" id="PTHR23116:SF37">
    <property type="entry name" value="WHIRLIN"/>
    <property type="match status" value="1"/>
</dbReference>
<evidence type="ECO:0000256" key="2">
    <source>
        <dbReference type="ARBA" id="ARBA00022737"/>
    </source>
</evidence>
<proteinExistence type="predicted"/>
<evidence type="ECO:0000313" key="7">
    <source>
        <dbReference type="Proteomes" id="UP001476798"/>
    </source>
</evidence>
<reference evidence="6 7" key="1">
    <citation type="submission" date="2021-06" db="EMBL/GenBank/DDBJ databases">
        <authorList>
            <person name="Palmer J.M."/>
        </authorList>
    </citation>
    <scope>NUCLEOTIDE SEQUENCE [LARGE SCALE GENOMIC DNA]</scope>
    <source>
        <strain evidence="6 7">GA_2019</strain>
        <tissue evidence="6">Muscle</tissue>
    </source>
</reference>
<name>A0ABV0PT22_9TELE</name>